<dbReference type="AlphaFoldDB" id="A0A951UBE4"/>
<keyword evidence="8" id="KW-0238">DNA-binding</keyword>
<dbReference type="SMART" id="SM01232">
    <property type="entry name" value="H2TH"/>
    <property type="match status" value="1"/>
</dbReference>
<evidence type="ECO:0000256" key="4">
    <source>
        <dbReference type="ARBA" id="ARBA00022763"/>
    </source>
</evidence>
<dbReference type="PANTHER" id="PTHR42697">
    <property type="entry name" value="ENDONUCLEASE 8"/>
    <property type="match status" value="1"/>
</dbReference>
<evidence type="ECO:0000256" key="3">
    <source>
        <dbReference type="ARBA" id="ARBA00022723"/>
    </source>
</evidence>
<evidence type="ECO:0000313" key="16">
    <source>
        <dbReference type="EMBL" id="MBW4546960.1"/>
    </source>
</evidence>
<sequence>MPEGPEVRRFADALNQALWGKPIVSLLARTKTAKVWEKEHPGVLLNKRIERVLSHGKHLVGLIEGGYYFHSHLMMWGSWAVLDNPPQEIDRRERSRIVVPDACAILYSAPIFDLGTGNPFEIVENLRTLGTDILPYPDEKPFDAPEFLQKLVTPENSDRAIGAALLDQQILAGIGNYLRAEILFDCRLDPWRKVADLTASELERLIHSIPLMAQRAYATGGFTVSDEARSHLINNPSLVYTPGSEYGTRHYVFRRTNLPCLDCGGTIRQLRQVTRADEEGEKTRIIYFCPTCQGTNVELKKTKSKRKVVATGENIIEVQA</sequence>
<evidence type="ECO:0000256" key="12">
    <source>
        <dbReference type="ARBA" id="ARBA00023295"/>
    </source>
</evidence>
<evidence type="ECO:0000313" key="17">
    <source>
        <dbReference type="Proteomes" id="UP000753908"/>
    </source>
</evidence>
<comment type="caution">
    <text evidence="16">The sequence shown here is derived from an EMBL/GenBank/DDBJ whole genome shotgun (WGS) entry which is preliminary data.</text>
</comment>
<dbReference type="InterPro" id="IPR012319">
    <property type="entry name" value="FPG_cat"/>
</dbReference>
<dbReference type="InterPro" id="IPR015886">
    <property type="entry name" value="H2TH_FPG"/>
</dbReference>
<dbReference type="PROSITE" id="PS51068">
    <property type="entry name" value="FPG_CAT"/>
    <property type="match status" value="1"/>
</dbReference>
<evidence type="ECO:0000256" key="11">
    <source>
        <dbReference type="ARBA" id="ARBA00023268"/>
    </source>
</evidence>
<dbReference type="GO" id="GO:0008270">
    <property type="term" value="F:zinc ion binding"/>
    <property type="evidence" value="ECO:0007669"/>
    <property type="project" value="UniProtKB-KW"/>
</dbReference>
<evidence type="ECO:0000256" key="5">
    <source>
        <dbReference type="ARBA" id="ARBA00022771"/>
    </source>
</evidence>
<dbReference type="PANTHER" id="PTHR42697:SF1">
    <property type="entry name" value="ENDONUCLEASE 8"/>
    <property type="match status" value="1"/>
</dbReference>
<name>A0A951UBE4_9CYAN</name>
<keyword evidence="4" id="KW-0227">DNA damage</keyword>
<dbReference type="GO" id="GO:0140078">
    <property type="term" value="F:class I DNA-(apurinic or apyrimidinic site) endonuclease activity"/>
    <property type="evidence" value="ECO:0007669"/>
    <property type="project" value="UniProtKB-EC"/>
</dbReference>
<dbReference type="SMART" id="SM00898">
    <property type="entry name" value="Fapy_DNA_glyco"/>
    <property type="match status" value="1"/>
</dbReference>
<dbReference type="Gene3D" id="1.10.8.50">
    <property type="match status" value="1"/>
</dbReference>
<dbReference type="InterPro" id="IPR035937">
    <property type="entry name" value="FPG_N"/>
</dbReference>
<dbReference type="Pfam" id="PF01149">
    <property type="entry name" value="Fapy_DNA_glyco"/>
    <property type="match status" value="1"/>
</dbReference>
<reference evidence="16" key="2">
    <citation type="journal article" date="2022" name="Microbiol. Resour. Announc.">
        <title>Metagenome Sequencing to Explore Phylogenomics of Terrestrial Cyanobacteria.</title>
        <authorList>
            <person name="Ward R.D."/>
            <person name="Stajich J.E."/>
            <person name="Johansen J.R."/>
            <person name="Huntemann M."/>
            <person name="Clum A."/>
            <person name="Foster B."/>
            <person name="Foster B."/>
            <person name="Roux S."/>
            <person name="Palaniappan K."/>
            <person name="Varghese N."/>
            <person name="Mukherjee S."/>
            <person name="Reddy T.B.K."/>
            <person name="Daum C."/>
            <person name="Copeland A."/>
            <person name="Chen I.A."/>
            <person name="Ivanova N.N."/>
            <person name="Kyrpides N.C."/>
            <person name="Shapiro N."/>
            <person name="Eloe-Fadrosh E.A."/>
            <person name="Pietrasiak N."/>
        </authorList>
    </citation>
    <scope>NUCLEOTIDE SEQUENCE</scope>
    <source>
        <strain evidence="16">CPER-KK1</strain>
    </source>
</reference>
<keyword evidence="10" id="KW-0456">Lyase</keyword>
<reference evidence="16" key="1">
    <citation type="submission" date="2021-05" db="EMBL/GenBank/DDBJ databases">
        <authorList>
            <person name="Pietrasiak N."/>
            <person name="Ward R."/>
            <person name="Stajich J.E."/>
            <person name="Kurbessoian T."/>
        </authorList>
    </citation>
    <scope>NUCLEOTIDE SEQUENCE</scope>
    <source>
        <strain evidence="16">CPER-KK1</strain>
    </source>
</reference>
<evidence type="ECO:0000256" key="6">
    <source>
        <dbReference type="ARBA" id="ARBA00022801"/>
    </source>
</evidence>
<dbReference type="InterPro" id="IPR000214">
    <property type="entry name" value="Znf_DNA_glyclase/AP_lyase"/>
</dbReference>
<dbReference type="EC" id="4.2.99.18" evidence="2"/>
<evidence type="ECO:0000256" key="9">
    <source>
        <dbReference type="ARBA" id="ARBA00023204"/>
    </source>
</evidence>
<evidence type="ECO:0000256" key="8">
    <source>
        <dbReference type="ARBA" id="ARBA00023125"/>
    </source>
</evidence>
<dbReference type="Proteomes" id="UP000753908">
    <property type="component" value="Unassembled WGS sequence"/>
</dbReference>
<feature type="domain" description="FPG-type" evidence="14">
    <location>
        <begin position="251"/>
        <end position="294"/>
    </location>
</feature>
<proteinExistence type="inferred from homology"/>
<evidence type="ECO:0000259" key="14">
    <source>
        <dbReference type="PROSITE" id="PS51066"/>
    </source>
</evidence>
<dbReference type="PROSITE" id="PS51066">
    <property type="entry name" value="ZF_FPG_2"/>
    <property type="match status" value="1"/>
</dbReference>
<keyword evidence="9" id="KW-0234">DNA repair</keyword>
<dbReference type="Pfam" id="PF06831">
    <property type="entry name" value="H2TH"/>
    <property type="match status" value="1"/>
</dbReference>
<keyword evidence="11" id="KW-0511">Multifunctional enzyme</keyword>
<organism evidence="16 17">
    <name type="scientific">Symplocastrum torsivum CPER-KK1</name>
    <dbReference type="NCBI Taxonomy" id="450513"/>
    <lineage>
        <taxon>Bacteria</taxon>
        <taxon>Bacillati</taxon>
        <taxon>Cyanobacteriota</taxon>
        <taxon>Cyanophyceae</taxon>
        <taxon>Oscillatoriophycideae</taxon>
        <taxon>Oscillatoriales</taxon>
        <taxon>Microcoleaceae</taxon>
        <taxon>Symplocastrum</taxon>
    </lineage>
</organism>
<dbReference type="SUPFAM" id="SSF81624">
    <property type="entry name" value="N-terminal domain of MutM-like DNA repair proteins"/>
    <property type="match status" value="1"/>
</dbReference>
<dbReference type="SUPFAM" id="SSF46946">
    <property type="entry name" value="S13-like H2TH domain"/>
    <property type="match status" value="1"/>
</dbReference>
<keyword evidence="7" id="KW-0862">Zinc</keyword>
<gene>
    <name evidence="16" type="ORF">KME25_21330</name>
</gene>
<dbReference type="GO" id="GO:0000703">
    <property type="term" value="F:oxidized pyrimidine nucleobase lesion DNA N-glycosylase activity"/>
    <property type="evidence" value="ECO:0007669"/>
    <property type="project" value="TreeGrafter"/>
</dbReference>
<dbReference type="InterPro" id="IPR010979">
    <property type="entry name" value="Ribosomal_uS13-like_H2TH"/>
</dbReference>
<dbReference type="GO" id="GO:0006284">
    <property type="term" value="P:base-excision repair"/>
    <property type="evidence" value="ECO:0007669"/>
    <property type="project" value="InterPro"/>
</dbReference>
<evidence type="ECO:0000256" key="10">
    <source>
        <dbReference type="ARBA" id="ARBA00023239"/>
    </source>
</evidence>
<evidence type="ECO:0000259" key="15">
    <source>
        <dbReference type="PROSITE" id="PS51068"/>
    </source>
</evidence>
<evidence type="ECO:0000256" key="13">
    <source>
        <dbReference type="PROSITE-ProRule" id="PRU00391"/>
    </source>
</evidence>
<dbReference type="GO" id="GO:0003684">
    <property type="term" value="F:damaged DNA binding"/>
    <property type="evidence" value="ECO:0007669"/>
    <property type="project" value="InterPro"/>
</dbReference>
<comment type="similarity">
    <text evidence="1">Belongs to the FPG family.</text>
</comment>
<dbReference type="Gene3D" id="3.20.190.10">
    <property type="entry name" value="MutM-like, N-terminal"/>
    <property type="match status" value="1"/>
</dbReference>
<dbReference type="EMBL" id="JAHHIF010000033">
    <property type="protein sequence ID" value="MBW4546960.1"/>
    <property type="molecule type" value="Genomic_DNA"/>
</dbReference>
<keyword evidence="6" id="KW-0378">Hydrolase</keyword>
<keyword evidence="3" id="KW-0479">Metal-binding</keyword>
<evidence type="ECO:0000256" key="7">
    <source>
        <dbReference type="ARBA" id="ARBA00022833"/>
    </source>
</evidence>
<keyword evidence="12" id="KW-0326">Glycosidase</keyword>
<feature type="domain" description="Formamidopyrimidine-DNA glycosylase catalytic" evidence="15">
    <location>
        <begin position="2"/>
        <end position="95"/>
    </location>
</feature>
<dbReference type="SUPFAM" id="SSF57716">
    <property type="entry name" value="Glucocorticoid receptor-like (DNA-binding domain)"/>
    <property type="match status" value="1"/>
</dbReference>
<evidence type="ECO:0000256" key="1">
    <source>
        <dbReference type="ARBA" id="ARBA00009409"/>
    </source>
</evidence>
<evidence type="ECO:0000256" key="2">
    <source>
        <dbReference type="ARBA" id="ARBA00012720"/>
    </source>
</evidence>
<accession>A0A951UBE4</accession>
<keyword evidence="5 13" id="KW-0863">Zinc-finger</keyword>
<protein>
    <recommendedName>
        <fullName evidence="2">DNA-(apurinic or apyrimidinic site) lyase</fullName>
        <ecNumber evidence="2">4.2.99.18</ecNumber>
    </recommendedName>
</protein>